<dbReference type="GO" id="GO:0008270">
    <property type="term" value="F:zinc ion binding"/>
    <property type="evidence" value="ECO:0007669"/>
    <property type="project" value="InterPro"/>
</dbReference>
<feature type="transmembrane region" description="Helical" evidence="9">
    <location>
        <begin position="517"/>
        <end position="536"/>
    </location>
</feature>
<comment type="caution">
    <text evidence="6">Lacks conserved residue(s) required for the propagation of feature annotation.</text>
</comment>
<dbReference type="EMBL" id="MTYJ01000006">
    <property type="protein sequence ID" value="OQV24583.1"/>
    <property type="molecule type" value="Genomic_DNA"/>
</dbReference>
<keyword evidence="2 7" id="KW-0479">Metal-binding</keyword>
<evidence type="ECO:0000256" key="3">
    <source>
        <dbReference type="ARBA" id="ARBA00022801"/>
    </source>
</evidence>
<dbReference type="Pfam" id="PF01400">
    <property type="entry name" value="Astacin"/>
    <property type="match status" value="1"/>
</dbReference>
<keyword evidence="12" id="KW-1185">Reference proteome</keyword>
<dbReference type="AlphaFoldDB" id="A0A1W0XAQ9"/>
<comment type="caution">
    <text evidence="11">The sequence shown here is derived from an EMBL/GenBank/DDBJ whole genome shotgun (WGS) entry which is preliminary data.</text>
</comment>
<dbReference type="EC" id="3.4.24.-" evidence="7"/>
<feature type="transmembrane region" description="Helical" evidence="9">
    <location>
        <begin position="418"/>
        <end position="438"/>
    </location>
</feature>
<keyword evidence="5 7" id="KW-0482">Metalloprotease</keyword>
<dbReference type="PANTHER" id="PTHR10127:SF780">
    <property type="entry name" value="METALLOENDOPEPTIDASE"/>
    <property type="match status" value="1"/>
</dbReference>
<dbReference type="InterPro" id="IPR006026">
    <property type="entry name" value="Peptidase_Metallo"/>
</dbReference>
<keyword evidence="9" id="KW-0472">Membrane</keyword>
<accession>A0A1W0XAQ9</accession>
<evidence type="ECO:0000313" key="12">
    <source>
        <dbReference type="Proteomes" id="UP000192578"/>
    </source>
</evidence>
<evidence type="ECO:0000256" key="1">
    <source>
        <dbReference type="ARBA" id="ARBA00022670"/>
    </source>
</evidence>
<evidence type="ECO:0000256" key="8">
    <source>
        <dbReference type="SAM" id="MobiDB-lite"/>
    </source>
</evidence>
<evidence type="ECO:0000256" key="6">
    <source>
        <dbReference type="PROSITE-ProRule" id="PRU01211"/>
    </source>
</evidence>
<reference evidence="12" key="1">
    <citation type="submission" date="2017-01" db="EMBL/GenBank/DDBJ databases">
        <title>Comparative genomics of anhydrobiosis in the tardigrade Hypsibius dujardini.</title>
        <authorList>
            <person name="Yoshida Y."/>
            <person name="Koutsovoulos G."/>
            <person name="Laetsch D."/>
            <person name="Stevens L."/>
            <person name="Kumar S."/>
            <person name="Horikawa D."/>
            <person name="Ishino K."/>
            <person name="Komine S."/>
            <person name="Tomita M."/>
            <person name="Blaxter M."/>
            <person name="Arakawa K."/>
        </authorList>
    </citation>
    <scope>NUCLEOTIDE SEQUENCE [LARGE SCALE GENOMIC DNA]</scope>
    <source>
        <strain evidence="12">Z151</strain>
    </source>
</reference>
<dbReference type="PANTHER" id="PTHR10127">
    <property type="entry name" value="DISCOIDIN, CUB, EGF, LAMININ , AND ZINC METALLOPROTEASE DOMAIN CONTAINING"/>
    <property type="match status" value="1"/>
</dbReference>
<dbReference type="SUPFAM" id="SSF55486">
    <property type="entry name" value="Metalloproteases ('zincins'), catalytic domain"/>
    <property type="match status" value="1"/>
</dbReference>
<evidence type="ECO:0000259" key="10">
    <source>
        <dbReference type="PROSITE" id="PS51864"/>
    </source>
</evidence>
<evidence type="ECO:0000256" key="5">
    <source>
        <dbReference type="ARBA" id="ARBA00023049"/>
    </source>
</evidence>
<dbReference type="SMART" id="SM00235">
    <property type="entry name" value="ZnMc"/>
    <property type="match status" value="1"/>
</dbReference>
<dbReference type="OrthoDB" id="291007at2759"/>
<keyword evidence="4 7" id="KW-0862">Zinc</keyword>
<feature type="compositionally biased region" description="Basic and acidic residues" evidence="8">
    <location>
        <begin position="230"/>
        <end position="240"/>
    </location>
</feature>
<proteinExistence type="predicted"/>
<keyword evidence="9" id="KW-0812">Transmembrane</keyword>
<dbReference type="InterPro" id="IPR001506">
    <property type="entry name" value="Peptidase_M12A"/>
</dbReference>
<evidence type="ECO:0000256" key="7">
    <source>
        <dbReference type="RuleBase" id="RU361183"/>
    </source>
</evidence>
<dbReference type="Gene3D" id="3.40.390.10">
    <property type="entry name" value="Collagenase (Catalytic Domain)"/>
    <property type="match status" value="1"/>
</dbReference>
<dbReference type="CDD" id="cd04280">
    <property type="entry name" value="ZnMc_astacin_like"/>
    <property type="match status" value="1"/>
</dbReference>
<sequence>MDATKKRLIIIRRKNQSSSQSIQWNRLSMGWTAEKQVVLLRKLPMLKIAKRVNPPHRPRQRWKTTSLWVFEQAEGVSTTSFGPVTPVGSSIADAPLLILPPASSDVDIPPSAKHTCPSLLADAEVEDPSSWMNDFWNSHQTMVYRDTFYAWRTIGGISTGERQPCIPQRSPMASAVVTPSLGSNGCPVTPLDLLDRRLERTENPTTFPKNGKRRSGVLVDQHGLMIAEKRVMPPQKEDSISRPTLPQSPTGADHGQILVLQPGEPSTSASNRDYGYFVNQEHNYAARCDASISSESHSSFGQETSLMAQPETEHGQLPSTSLGIDQNTKENTTLGTDQITDLVHGVQDQPLEILHTAASSSSALYDLGPFIAADIEFPGLQLPVQPNQKIESWWVPTRLILSFSLSLLNLTYRRPRPFLLVMASSIAALSSFLAAYFYHEEGVTALPDAGPINPALCCPPSPYMSRAMIDHIAKDIIFVNRNSVGGLRKFPLLRGDYALRTTRARCSIFRRWRIMMSWPSTILAAVSLVTSAILAINPDANGDERSGRAIKGRLTIQSGTPKSAANRTLEFGTPTIWPNARVFYTFTGNLSSDQPKIRAVLGVLDQLEHLTCIRFLPRKTETNYTVFSAGSGCASSVGVQGGAQTVFLADACFTPTRISRQILHLLGFHSEVNRPDRDQYIKINWQNIRPGSLRSFVKYSSAAYLLSGDPFDYDSVSHFEEKAKFAENPSVWTVQSRQNPHRRLGSDHGFSQLDIRRMNKVYCPLRTR</sequence>
<feature type="compositionally biased region" description="Polar residues" evidence="8">
    <location>
        <begin position="241"/>
        <end position="250"/>
    </location>
</feature>
<dbReference type="InterPro" id="IPR024079">
    <property type="entry name" value="MetalloPept_cat_dom_sf"/>
</dbReference>
<evidence type="ECO:0000256" key="9">
    <source>
        <dbReference type="SAM" id="Phobius"/>
    </source>
</evidence>
<keyword evidence="9" id="KW-1133">Transmembrane helix</keyword>
<protein>
    <recommendedName>
        <fullName evidence="7">Metalloendopeptidase</fullName>
        <ecNumber evidence="7">3.4.24.-</ecNumber>
    </recommendedName>
</protein>
<evidence type="ECO:0000313" key="11">
    <source>
        <dbReference type="EMBL" id="OQV24583.1"/>
    </source>
</evidence>
<evidence type="ECO:0000256" key="2">
    <source>
        <dbReference type="ARBA" id="ARBA00022723"/>
    </source>
</evidence>
<dbReference type="PROSITE" id="PS51864">
    <property type="entry name" value="ASTACIN"/>
    <property type="match status" value="1"/>
</dbReference>
<feature type="region of interest" description="Disordered" evidence="8">
    <location>
        <begin position="230"/>
        <end position="271"/>
    </location>
</feature>
<feature type="compositionally biased region" description="Polar residues" evidence="8">
    <location>
        <begin position="317"/>
        <end position="329"/>
    </location>
</feature>
<keyword evidence="3 7" id="KW-0378">Hydrolase</keyword>
<gene>
    <name evidence="11" type="ORF">BV898_01643</name>
</gene>
<feature type="region of interest" description="Disordered" evidence="8">
    <location>
        <begin position="310"/>
        <end position="329"/>
    </location>
</feature>
<dbReference type="GO" id="GO:0006508">
    <property type="term" value="P:proteolysis"/>
    <property type="evidence" value="ECO:0007669"/>
    <property type="project" value="UniProtKB-KW"/>
</dbReference>
<dbReference type="PRINTS" id="PR00480">
    <property type="entry name" value="ASTACIN"/>
</dbReference>
<dbReference type="Proteomes" id="UP000192578">
    <property type="component" value="Unassembled WGS sequence"/>
</dbReference>
<feature type="domain" description="Peptidase M12A" evidence="10">
    <location>
        <begin position="566"/>
        <end position="764"/>
    </location>
</feature>
<name>A0A1W0XAQ9_HYPEX</name>
<comment type="cofactor">
    <cofactor evidence="7">
        <name>Zn(2+)</name>
        <dbReference type="ChEBI" id="CHEBI:29105"/>
    </cofactor>
    <text evidence="7">Binds 1 zinc ion per subunit.</text>
</comment>
<dbReference type="GO" id="GO:0004222">
    <property type="term" value="F:metalloendopeptidase activity"/>
    <property type="evidence" value="ECO:0007669"/>
    <property type="project" value="UniProtKB-UniRule"/>
</dbReference>
<keyword evidence="1 7" id="KW-0645">Protease</keyword>
<dbReference type="InterPro" id="IPR034035">
    <property type="entry name" value="Astacin-like_dom"/>
</dbReference>
<evidence type="ECO:0000256" key="4">
    <source>
        <dbReference type="ARBA" id="ARBA00022833"/>
    </source>
</evidence>
<organism evidence="11 12">
    <name type="scientific">Hypsibius exemplaris</name>
    <name type="common">Freshwater tardigrade</name>
    <dbReference type="NCBI Taxonomy" id="2072580"/>
    <lineage>
        <taxon>Eukaryota</taxon>
        <taxon>Metazoa</taxon>
        <taxon>Ecdysozoa</taxon>
        <taxon>Tardigrada</taxon>
        <taxon>Eutardigrada</taxon>
        <taxon>Parachela</taxon>
        <taxon>Hypsibioidea</taxon>
        <taxon>Hypsibiidae</taxon>
        <taxon>Hypsibius</taxon>
    </lineage>
</organism>